<proteinExistence type="predicted"/>
<organism evidence="1 2">
    <name type="scientific">Candidatus Fusobacterium pullicola</name>
    <dbReference type="NCBI Taxonomy" id="2838601"/>
    <lineage>
        <taxon>Bacteria</taxon>
        <taxon>Fusobacteriati</taxon>
        <taxon>Fusobacteriota</taxon>
        <taxon>Fusobacteriia</taxon>
        <taxon>Fusobacteriales</taxon>
        <taxon>Fusobacteriaceae</taxon>
        <taxon>Fusobacterium</taxon>
    </lineage>
</organism>
<dbReference type="Pfam" id="PF04883">
    <property type="entry name" value="HK97-gp10_like"/>
    <property type="match status" value="1"/>
</dbReference>
<reference evidence="1" key="1">
    <citation type="journal article" date="2021" name="PeerJ">
        <title>Extensive microbial diversity within the chicken gut microbiome revealed by metagenomics and culture.</title>
        <authorList>
            <person name="Gilroy R."/>
            <person name="Ravi A."/>
            <person name="Getino M."/>
            <person name="Pursley I."/>
            <person name="Horton D.L."/>
            <person name="Alikhan N.F."/>
            <person name="Baker D."/>
            <person name="Gharbi K."/>
            <person name="Hall N."/>
            <person name="Watson M."/>
            <person name="Adriaenssens E.M."/>
            <person name="Foster-Nyarko E."/>
            <person name="Jarju S."/>
            <person name="Secka A."/>
            <person name="Antonio M."/>
            <person name="Oren A."/>
            <person name="Chaudhuri R.R."/>
            <person name="La Ragione R."/>
            <person name="Hildebrand F."/>
            <person name="Pallen M.J."/>
        </authorList>
    </citation>
    <scope>NUCLEOTIDE SEQUENCE</scope>
    <source>
        <strain evidence="1">A6-441</strain>
    </source>
</reference>
<dbReference type="Proteomes" id="UP000724657">
    <property type="component" value="Unassembled WGS sequence"/>
</dbReference>
<accession>A0A9E2L034</accession>
<evidence type="ECO:0000313" key="2">
    <source>
        <dbReference type="Proteomes" id="UP000724657"/>
    </source>
</evidence>
<sequence>MGRAVRVNIKGLTELKQNLVEQQKQIDDYIRLLASDIAALLLRKVIKRTPVGVYPHKTGGNLRRGWTVGEVVKTNNGYKVEVINSVEYASYVEYGHRTRNHKGWVPGRFMLTISENEIRDNLESIIQKRLKVILEKMKNA</sequence>
<gene>
    <name evidence="1" type="ORF">IAA47_08950</name>
</gene>
<comment type="caution">
    <text evidence="1">The sequence shown here is derived from an EMBL/GenBank/DDBJ whole genome shotgun (WGS) entry which is preliminary data.</text>
</comment>
<dbReference type="AlphaFoldDB" id="A0A9E2L034"/>
<dbReference type="EMBL" id="JAHLFN010000076">
    <property type="protein sequence ID" value="MBU3843089.1"/>
    <property type="molecule type" value="Genomic_DNA"/>
</dbReference>
<name>A0A9E2L034_9FUSO</name>
<reference evidence="1" key="2">
    <citation type="submission" date="2021-04" db="EMBL/GenBank/DDBJ databases">
        <authorList>
            <person name="Gilroy R."/>
        </authorList>
    </citation>
    <scope>NUCLEOTIDE SEQUENCE</scope>
    <source>
        <strain evidence="1">A6-441</strain>
    </source>
</reference>
<protein>
    <submittedName>
        <fullName evidence="1">HK97 gp10 family phage protein</fullName>
    </submittedName>
</protein>
<dbReference type="InterPro" id="IPR010064">
    <property type="entry name" value="HK97-gp10_tail"/>
</dbReference>
<evidence type="ECO:0000313" key="1">
    <source>
        <dbReference type="EMBL" id="MBU3843089.1"/>
    </source>
</evidence>